<feature type="compositionally biased region" description="Basic and acidic residues" evidence="1">
    <location>
        <begin position="198"/>
        <end position="208"/>
    </location>
</feature>
<sequence>MRDIIFRCSLRIPKSEITSDLSQRDEIELVNNHMMYPFGKSKNIDERSKNDDEETKTPAAADITSKMRRTNKQKMARTGAPPLARYPTCSGYIAYTAQCPAQQATRLLKSQVHGYQPCQRSSHKRKSPCPITHGVIRPWLEDGVYGSKGASRSPIGRELAHQGLLAPDKKRQLKSEGAAPNKIALDGDRGEKKKKMMMMRDRETENNRESGQASRPVPSVPSLKAGEWV</sequence>
<evidence type="ECO:0000313" key="2">
    <source>
        <dbReference type="EMBL" id="EZF53229.1"/>
    </source>
</evidence>
<dbReference type="HOGENOM" id="CLU_1210546_0_0_1"/>
<dbReference type="Proteomes" id="UP000023758">
    <property type="component" value="Unassembled WGS sequence"/>
</dbReference>
<feature type="region of interest" description="Disordered" evidence="1">
    <location>
        <begin position="168"/>
        <end position="229"/>
    </location>
</feature>
<feature type="region of interest" description="Disordered" evidence="1">
    <location>
        <begin position="38"/>
        <end position="59"/>
    </location>
</feature>
<proteinExistence type="predicted"/>
<gene>
    <name evidence="2" type="ORF">H103_03910</name>
</gene>
<organism evidence="2">
    <name type="scientific">Trichophyton rubrum CBS 288.86</name>
    <dbReference type="NCBI Taxonomy" id="1215330"/>
    <lineage>
        <taxon>Eukaryota</taxon>
        <taxon>Fungi</taxon>
        <taxon>Dikarya</taxon>
        <taxon>Ascomycota</taxon>
        <taxon>Pezizomycotina</taxon>
        <taxon>Eurotiomycetes</taxon>
        <taxon>Eurotiomycetidae</taxon>
        <taxon>Onygenales</taxon>
        <taxon>Arthrodermataceae</taxon>
        <taxon>Trichophyton</taxon>
    </lineage>
</organism>
<dbReference type="AlphaFoldDB" id="A0A022W4L5"/>
<accession>A0A022W4L5</accession>
<dbReference type="EMBL" id="KK207830">
    <property type="protein sequence ID" value="EZF53229.1"/>
    <property type="molecule type" value="Genomic_DNA"/>
</dbReference>
<reference evidence="2" key="1">
    <citation type="submission" date="2014-02" db="EMBL/GenBank/DDBJ databases">
        <title>The Genome Sequence of Trichophyton rubrum (morphotype fischeri) CBS 288.86.</title>
        <authorList>
            <consortium name="The Broad Institute Genomics Platform"/>
            <person name="Cuomo C.A."/>
            <person name="White T.C."/>
            <person name="Graser Y."/>
            <person name="Martinez-Rossi N."/>
            <person name="Heitman J."/>
            <person name="Young S.K."/>
            <person name="Zeng Q."/>
            <person name="Gargeya S."/>
            <person name="Abouelleil A."/>
            <person name="Alvarado L."/>
            <person name="Chapman S.B."/>
            <person name="Gainer-Dewar J."/>
            <person name="Goldberg J."/>
            <person name="Griggs A."/>
            <person name="Gujja S."/>
            <person name="Hansen M."/>
            <person name="Howarth C."/>
            <person name="Imamovic A."/>
            <person name="Larimer J."/>
            <person name="Martinez D."/>
            <person name="Murphy C."/>
            <person name="Pearson M.D."/>
            <person name="Persinoti G."/>
            <person name="Poon T."/>
            <person name="Priest M."/>
            <person name="Roberts A.D."/>
            <person name="Saif S."/>
            <person name="Shea T.D."/>
            <person name="Sykes S.N."/>
            <person name="Wortman J."/>
            <person name="Nusbaum C."/>
            <person name="Birren B."/>
        </authorList>
    </citation>
    <scope>NUCLEOTIDE SEQUENCE [LARGE SCALE GENOMIC DNA]</scope>
    <source>
        <strain evidence="2">CBS 288.86</strain>
    </source>
</reference>
<protein>
    <submittedName>
        <fullName evidence="2">Uncharacterized protein</fullName>
    </submittedName>
</protein>
<evidence type="ECO:0000256" key="1">
    <source>
        <dbReference type="SAM" id="MobiDB-lite"/>
    </source>
</evidence>
<name>A0A022W4L5_TRIRU</name>